<evidence type="ECO:0000313" key="4">
    <source>
        <dbReference type="Proteomes" id="UP000193689"/>
    </source>
</evidence>
<dbReference type="PANTHER" id="PTHR11552:SF123">
    <property type="entry name" value="GMC OXIDOREDUCTASE (AFU_ORTHOLOGUE AFUA_2G01770)-RELATED"/>
    <property type="match status" value="1"/>
</dbReference>
<dbReference type="InParanoid" id="A0A1Y2DZ49"/>
<dbReference type="EMBL" id="MCFJ01000007">
    <property type="protein sequence ID" value="ORY64507.1"/>
    <property type="molecule type" value="Genomic_DNA"/>
</dbReference>
<accession>A0A1Y2DZ49</accession>
<evidence type="ECO:0000313" key="3">
    <source>
        <dbReference type="EMBL" id="ORY64507.1"/>
    </source>
</evidence>
<comment type="similarity">
    <text evidence="1">Belongs to the GMC oxidoreductase family.</text>
</comment>
<dbReference type="InterPro" id="IPR036188">
    <property type="entry name" value="FAD/NAD-bd_sf"/>
</dbReference>
<dbReference type="PANTHER" id="PTHR11552">
    <property type="entry name" value="GLUCOSE-METHANOL-CHOLINE GMC OXIDOREDUCTASE"/>
    <property type="match status" value="1"/>
</dbReference>
<dbReference type="AlphaFoldDB" id="A0A1Y2DZ49"/>
<dbReference type="InterPro" id="IPR012132">
    <property type="entry name" value="GMC_OxRdtase"/>
</dbReference>
<dbReference type="SUPFAM" id="SSF51905">
    <property type="entry name" value="FAD/NAD(P)-binding domain"/>
    <property type="match status" value="1"/>
</dbReference>
<dbReference type="Gene3D" id="3.30.560.10">
    <property type="entry name" value="Glucose Oxidase, domain 3"/>
    <property type="match status" value="1"/>
</dbReference>
<keyword evidence="4" id="KW-1185">Reference proteome</keyword>
<feature type="domain" description="Glucose-methanol-choline oxidoreductase N-terminal" evidence="2">
    <location>
        <begin position="27"/>
        <end position="118"/>
    </location>
</feature>
<dbReference type="GO" id="GO:0050660">
    <property type="term" value="F:flavin adenine dinucleotide binding"/>
    <property type="evidence" value="ECO:0007669"/>
    <property type="project" value="InterPro"/>
</dbReference>
<dbReference type="Gene3D" id="3.50.50.60">
    <property type="entry name" value="FAD/NAD(P)-binding domain"/>
    <property type="match status" value="2"/>
</dbReference>
<dbReference type="GO" id="GO:0016614">
    <property type="term" value="F:oxidoreductase activity, acting on CH-OH group of donors"/>
    <property type="evidence" value="ECO:0007669"/>
    <property type="project" value="InterPro"/>
</dbReference>
<evidence type="ECO:0000259" key="2">
    <source>
        <dbReference type="Pfam" id="PF00732"/>
    </source>
</evidence>
<dbReference type="GeneID" id="63774619"/>
<dbReference type="Pfam" id="PF00732">
    <property type="entry name" value="GMC_oxred_N"/>
    <property type="match status" value="1"/>
</dbReference>
<dbReference type="OrthoDB" id="269227at2759"/>
<name>A0A1Y2DZ49_9PEZI</name>
<gene>
    <name evidence="3" type="ORF">BCR38DRAFT_409864</name>
</gene>
<organism evidence="3 4">
    <name type="scientific">Pseudomassariella vexata</name>
    <dbReference type="NCBI Taxonomy" id="1141098"/>
    <lineage>
        <taxon>Eukaryota</taxon>
        <taxon>Fungi</taxon>
        <taxon>Dikarya</taxon>
        <taxon>Ascomycota</taxon>
        <taxon>Pezizomycotina</taxon>
        <taxon>Sordariomycetes</taxon>
        <taxon>Xylariomycetidae</taxon>
        <taxon>Amphisphaeriales</taxon>
        <taxon>Pseudomassariaceae</taxon>
        <taxon>Pseudomassariella</taxon>
    </lineage>
</organism>
<sequence>MRQPFPMREKQLESWCELGVSPVPHLDANARHLLGVGELNENKHNGRREIASAVYPLGGVTVLTVTMVQKVLLHPAGQNATRRASGVQLVNGTQLFGREIILSPGAIRTPQIRMLSGSASRFKSTRQRLGETVVITLGLFLFPFPSSCYHVIGPAAMGKVVDTNLRVEGVAGLRGRFHVFRGRIRSHAGGDWLEDENLG</sequence>
<comment type="caution">
    <text evidence="3">The sequence shown here is derived from an EMBL/GenBank/DDBJ whole genome shotgun (WGS) entry which is preliminary data.</text>
</comment>
<dbReference type="Proteomes" id="UP000193689">
    <property type="component" value="Unassembled WGS sequence"/>
</dbReference>
<dbReference type="RefSeq" id="XP_040715921.1">
    <property type="nucleotide sequence ID" value="XM_040858407.1"/>
</dbReference>
<proteinExistence type="inferred from homology"/>
<protein>
    <recommendedName>
        <fullName evidence="2">Glucose-methanol-choline oxidoreductase N-terminal domain-containing protein</fullName>
    </recommendedName>
</protein>
<dbReference type="InterPro" id="IPR000172">
    <property type="entry name" value="GMC_OxRdtase_N"/>
</dbReference>
<reference evidence="3 4" key="1">
    <citation type="submission" date="2016-07" db="EMBL/GenBank/DDBJ databases">
        <title>Pervasive Adenine N6-methylation of Active Genes in Fungi.</title>
        <authorList>
            <consortium name="DOE Joint Genome Institute"/>
            <person name="Mondo S.J."/>
            <person name="Dannebaum R.O."/>
            <person name="Kuo R.C."/>
            <person name="Labutti K."/>
            <person name="Haridas S."/>
            <person name="Kuo A."/>
            <person name="Salamov A."/>
            <person name="Ahrendt S.R."/>
            <person name="Lipzen A."/>
            <person name="Sullivan W."/>
            <person name="Andreopoulos W.B."/>
            <person name="Clum A."/>
            <person name="Lindquist E."/>
            <person name="Daum C."/>
            <person name="Ramamoorthy G.K."/>
            <person name="Gryganskyi A."/>
            <person name="Culley D."/>
            <person name="Magnuson J.K."/>
            <person name="James T.Y."/>
            <person name="O'Malley M.A."/>
            <person name="Stajich J.E."/>
            <person name="Spatafora J.W."/>
            <person name="Visel A."/>
            <person name="Grigoriev I.V."/>
        </authorList>
    </citation>
    <scope>NUCLEOTIDE SEQUENCE [LARGE SCALE GENOMIC DNA]</scope>
    <source>
        <strain evidence="3 4">CBS 129021</strain>
    </source>
</reference>
<evidence type="ECO:0000256" key="1">
    <source>
        <dbReference type="ARBA" id="ARBA00010790"/>
    </source>
</evidence>
<dbReference type="STRING" id="1141098.A0A1Y2DZ49"/>